<evidence type="ECO:0000313" key="1">
    <source>
        <dbReference type="EMBL" id="MBB4905601.1"/>
    </source>
</evidence>
<reference evidence="1 2" key="1">
    <citation type="submission" date="2020-08" db="EMBL/GenBank/DDBJ databases">
        <title>Genomic Encyclopedia of Type Strains, Phase III (KMG-III): the genomes of soil and plant-associated and newly described type strains.</title>
        <authorList>
            <person name="Whitman W."/>
        </authorList>
    </citation>
    <scope>NUCLEOTIDE SEQUENCE [LARGE SCALE GENOMIC DNA]</scope>
    <source>
        <strain evidence="1 2">CECT 8960</strain>
    </source>
</reference>
<gene>
    <name evidence="1" type="ORF">FHR82_001818</name>
</gene>
<dbReference type="RefSeq" id="WP_184809809.1">
    <property type="nucleotide sequence ID" value="NZ_JACHJQ010000002.1"/>
</dbReference>
<accession>A0A7W7Q274</accession>
<proteinExistence type="predicted"/>
<dbReference type="Proteomes" id="UP000520767">
    <property type="component" value="Unassembled WGS sequence"/>
</dbReference>
<evidence type="ECO:0000313" key="2">
    <source>
        <dbReference type="Proteomes" id="UP000520767"/>
    </source>
</evidence>
<dbReference type="AlphaFoldDB" id="A0A7W7Q274"/>
<protein>
    <submittedName>
        <fullName evidence="1">Uncharacterized protein</fullName>
    </submittedName>
</protein>
<organism evidence="1 2">
    <name type="scientific">Actinophytocola algeriensis</name>
    <dbReference type="NCBI Taxonomy" id="1768010"/>
    <lineage>
        <taxon>Bacteria</taxon>
        <taxon>Bacillati</taxon>
        <taxon>Actinomycetota</taxon>
        <taxon>Actinomycetes</taxon>
        <taxon>Pseudonocardiales</taxon>
        <taxon>Pseudonocardiaceae</taxon>
    </lineage>
</organism>
<dbReference type="EMBL" id="JACHJQ010000002">
    <property type="protein sequence ID" value="MBB4905601.1"/>
    <property type="molecule type" value="Genomic_DNA"/>
</dbReference>
<comment type="caution">
    <text evidence="1">The sequence shown here is derived from an EMBL/GenBank/DDBJ whole genome shotgun (WGS) entry which is preliminary data.</text>
</comment>
<keyword evidence="2" id="KW-1185">Reference proteome</keyword>
<sequence>MINSTRPLPHGSSDQVDLAAALVAALPGPPWHVSVRPDGEACCQRTYEYFVETVHIADGLHVGANRRPIDGRAGPAIRAESFAGTLRAAIRFLATPPRWEGEA</sequence>
<name>A0A7W7Q274_9PSEU</name>